<feature type="transmembrane region" description="Helical" evidence="1">
    <location>
        <begin position="199"/>
        <end position="217"/>
    </location>
</feature>
<feature type="transmembrane region" description="Helical" evidence="1">
    <location>
        <begin position="169"/>
        <end position="187"/>
    </location>
</feature>
<evidence type="ECO:0000313" key="3">
    <source>
        <dbReference type="EMBL" id="PXX96941.1"/>
    </source>
</evidence>
<keyword evidence="1" id="KW-0472">Membrane</keyword>
<organism evidence="3 4">
    <name type="scientific">Marinifilum breve</name>
    <dbReference type="NCBI Taxonomy" id="2184082"/>
    <lineage>
        <taxon>Bacteria</taxon>
        <taxon>Pseudomonadati</taxon>
        <taxon>Bacteroidota</taxon>
        <taxon>Bacteroidia</taxon>
        <taxon>Marinilabiliales</taxon>
        <taxon>Marinifilaceae</taxon>
    </lineage>
</organism>
<dbReference type="Pfam" id="PF02517">
    <property type="entry name" value="Rce1-like"/>
    <property type="match status" value="1"/>
</dbReference>
<dbReference type="Proteomes" id="UP000248079">
    <property type="component" value="Unassembled WGS sequence"/>
</dbReference>
<feature type="domain" description="CAAX prenyl protease 2/Lysostaphin resistance protein A-like" evidence="2">
    <location>
        <begin position="143"/>
        <end position="212"/>
    </location>
</feature>
<feature type="transmembrane region" description="Helical" evidence="1">
    <location>
        <begin position="111"/>
        <end position="128"/>
    </location>
</feature>
<evidence type="ECO:0000259" key="2">
    <source>
        <dbReference type="Pfam" id="PF02517"/>
    </source>
</evidence>
<feature type="transmembrane region" description="Helical" evidence="1">
    <location>
        <begin position="64"/>
        <end position="83"/>
    </location>
</feature>
<gene>
    <name evidence="3" type="ORF">DF185_20085</name>
</gene>
<keyword evidence="1" id="KW-1133">Transmembrane helix</keyword>
<name>A0A2V3ZRW3_9BACT</name>
<sequence length="220" mass="26134">MKQITFINYLQSPSNIHQAKFDWKYFLLFVIAYFFLVMPMGAIIGLLSKVFNITNSLKQMELNFFKVVVIAPLLEESLFRLLLRPKLKNLITYSIISIVFISYLFCTEKDVIAFVLLGIQLLVLILLYKREEYLRKFYRVYLRRFTYFFYFSVIMFGMVHLTNFKYPELSIWIVLFSPLLVLPQLFMGSMLGFIRMRWGFIYCILFHATINGIAYTLSAI</sequence>
<feature type="transmembrane region" description="Helical" evidence="1">
    <location>
        <begin position="25"/>
        <end position="44"/>
    </location>
</feature>
<comment type="caution">
    <text evidence="3">The sequence shown here is derived from an EMBL/GenBank/DDBJ whole genome shotgun (WGS) entry which is preliminary data.</text>
</comment>
<dbReference type="OrthoDB" id="1122473at2"/>
<feature type="transmembrane region" description="Helical" evidence="1">
    <location>
        <begin position="140"/>
        <end position="163"/>
    </location>
</feature>
<dbReference type="EMBL" id="QFLI01000011">
    <property type="protein sequence ID" value="PXX96941.1"/>
    <property type="molecule type" value="Genomic_DNA"/>
</dbReference>
<dbReference type="RefSeq" id="WP_110363014.1">
    <property type="nucleotide sequence ID" value="NZ_QFLI01000011.1"/>
</dbReference>
<evidence type="ECO:0000256" key="1">
    <source>
        <dbReference type="SAM" id="Phobius"/>
    </source>
</evidence>
<protein>
    <recommendedName>
        <fullName evidence="2">CAAX prenyl protease 2/Lysostaphin resistance protein A-like domain-containing protein</fullName>
    </recommendedName>
</protein>
<dbReference type="InterPro" id="IPR003675">
    <property type="entry name" value="Rce1/LyrA-like_dom"/>
</dbReference>
<accession>A0A2V3ZRW3</accession>
<keyword evidence="4" id="KW-1185">Reference proteome</keyword>
<dbReference type="AlphaFoldDB" id="A0A2V3ZRW3"/>
<reference evidence="3 4" key="1">
    <citation type="submission" date="2018-05" db="EMBL/GenBank/DDBJ databases">
        <title>Marinifilum breve JC075T sp. nov., a marine bacterium isolated from Yongle Blue Hole in the South China Sea.</title>
        <authorList>
            <person name="Fu T."/>
        </authorList>
    </citation>
    <scope>NUCLEOTIDE SEQUENCE [LARGE SCALE GENOMIC DNA]</scope>
    <source>
        <strain evidence="3 4">JC075</strain>
    </source>
</reference>
<evidence type="ECO:0000313" key="4">
    <source>
        <dbReference type="Proteomes" id="UP000248079"/>
    </source>
</evidence>
<proteinExistence type="predicted"/>
<keyword evidence="1" id="KW-0812">Transmembrane</keyword>
<feature type="transmembrane region" description="Helical" evidence="1">
    <location>
        <begin position="90"/>
        <end position="105"/>
    </location>
</feature>